<keyword evidence="2" id="KW-1185">Reference proteome</keyword>
<dbReference type="PATRIC" id="fig|1423792.3.peg.1120"/>
<evidence type="ECO:0000313" key="2">
    <source>
        <dbReference type="Proteomes" id="UP000051330"/>
    </source>
</evidence>
<organism evidence="1 2">
    <name type="scientific">Schleiferilactobacillus perolens DSM 12744</name>
    <dbReference type="NCBI Taxonomy" id="1423792"/>
    <lineage>
        <taxon>Bacteria</taxon>
        <taxon>Bacillati</taxon>
        <taxon>Bacillota</taxon>
        <taxon>Bacilli</taxon>
        <taxon>Lactobacillales</taxon>
        <taxon>Lactobacillaceae</taxon>
        <taxon>Schleiferilactobacillus</taxon>
    </lineage>
</organism>
<evidence type="ECO:0000313" key="1">
    <source>
        <dbReference type="EMBL" id="KRL09654.1"/>
    </source>
</evidence>
<sequence>MDAGALMQAVNGSQFSQNNLAAPAAPLAVTPAATPGVTYLDIAPSDSGKAFAYFDTGSTAVPIIPAGVAFDGVAPGGLLPTKIAGDVYNLTSPARTIDRGSFTANELTGLSLSDFVWQASSDLKPTDFKLSYSWGSGQTPPSLTLTVVNPAALPYNGKKVIFNVAKNQKTMQITFNLWRPEITRASAELPLGNDLSLRYMYGVYRSNQATTHSNYDLTQLTNSIDVPNFNLLKNGSAVNSLWESDSMFPTNAPARNSVTDFTNLYSSGGLAIGFARAPWLPWTGSSSGSKPPSDKYSPLIQFDDIKHIRMYPDSTDSKIIHLEYDGYIKNTYYLQMLGIKNGPLAVHVQSQLQPSSDGRQMMMGERVTNISGQDLTGIYFGRQFDVKIGTTDNAPLYYSAIAQDGPRQGKPQGVYFRSPTLESPYSMQFNFNSINGPDSWSGTHWMQLFQPTVATSPGDTSARINMYVTENGLNTYQSMIGDIDGTGGNYPDGYPVFAGPEGKGDAGKADAKADEVIFGSGAVTGSGVPPDDSAIIMKWSPSQVGSFKDGESFDMSFNSALNMGTAPTVRADSDYQHIPAGSSTAAIPGGVFDLNSNRATVYYQVDGTPVTTGNAANIANKKVLFNAQYATKPPHTDYLDFAGQITDPADLKLLTDGGQHTVYIYAIDTPDNSTVDDPYKQDVPLVSNVVQVAVNKPAKANIHLLDDTGQLLSLQNTAGAAVANPVVKTGIMPDPYNFNNFATGSPSILDTAADNLQGHPPLTVISGATRYDLDQSRLPGNGQGELRSSSDTIDIKYYYKKHAAGLIAITVPQIDFGEQPLTVLSGNYPIAKMTGELTVTNQTTTNKNFQVAAQATKPLTSSTGKILTDALGYQRTNGTIDSLAAGTIVYVNIDNSTNTFNISNTWWKTGSPQTGANQIAGPRLLITDANRSAISVGQYTGEITWLVTNGL</sequence>
<proteinExistence type="predicted"/>
<reference evidence="1 2" key="1">
    <citation type="journal article" date="2015" name="Genome Announc.">
        <title>Expanding the biotechnology potential of lactobacilli through comparative genomics of 213 strains and associated genera.</title>
        <authorList>
            <person name="Sun Z."/>
            <person name="Harris H.M."/>
            <person name="McCann A."/>
            <person name="Guo C."/>
            <person name="Argimon S."/>
            <person name="Zhang W."/>
            <person name="Yang X."/>
            <person name="Jeffery I.B."/>
            <person name="Cooney J.C."/>
            <person name="Kagawa T.F."/>
            <person name="Liu W."/>
            <person name="Song Y."/>
            <person name="Salvetti E."/>
            <person name="Wrobel A."/>
            <person name="Rasinkangas P."/>
            <person name="Parkhill J."/>
            <person name="Rea M.C."/>
            <person name="O'Sullivan O."/>
            <person name="Ritari J."/>
            <person name="Douillard F.P."/>
            <person name="Paul Ross R."/>
            <person name="Yang R."/>
            <person name="Briner A.E."/>
            <person name="Felis G.E."/>
            <person name="de Vos W.M."/>
            <person name="Barrangou R."/>
            <person name="Klaenhammer T.R."/>
            <person name="Caufield P.W."/>
            <person name="Cui Y."/>
            <person name="Zhang H."/>
            <person name="O'Toole P.W."/>
        </authorList>
    </citation>
    <scope>NUCLEOTIDE SEQUENCE [LARGE SCALE GENOMIC DNA]</scope>
    <source>
        <strain evidence="1 2">DSM 12744</strain>
    </source>
</reference>
<dbReference type="STRING" id="1423792.FD09_GL001100"/>
<dbReference type="OrthoDB" id="2306834at2"/>
<protein>
    <submittedName>
        <fullName evidence="1">Uncharacterized protein</fullName>
    </submittedName>
</protein>
<dbReference type="Proteomes" id="UP000051330">
    <property type="component" value="Unassembled WGS sequence"/>
</dbReference>
<gene>
    <name evidence="1" type="ORF">FD09_GL001100</name>
</gene>
<name>A0A0R1MNQ2_9LACO</name>
<comment type="caution">
    <text evidence="1">The sequence shown here is derived from an EMBL/GenBank/DDBJ whole genome shotgun (WGS) entry which is preliminary data.</text>
</comment>
<accession>A0A0R1MNQ2</accession>
<dbReference type="EMBL" id="AZEC01000017">
    <property type="protein sequence ID" value="KRL09654.1"/>
    <property type="molecule type" value="Genomic_DNA"/>
</dbReference>
<dbReference type="AlphaFoldDB" id="A0A0R1MNQ2"/>